<gene>
    <name evidence="1" type="ORF">SAMN02745136_00700</name>
</gene>
<sequence>MKIEEGSIFGIPLFMEKDDWKLKSKLSEKDLDKDFAFGRVIETSSSVLVEIFKKIGSAHTDINEIVNSGIMFSPVQIFWDAISKKRWRIVGRTENYDKFKDSNYNNIEMAFGLDDDFRLRHLSTGKERPISRDELKKYEFSVVWYPIDLEKRILNEQLSI</sequence>
<dbReference type="STRING" id="1121322.SAMN02745136_00700"/>
<dbReference type="InterPro" id="IPR029278">
    <property type="entry name" value="Imm26"/>
</dbReference>
<proteinExistence type="predicted"/>
<accession>A0A1M6LSK2</accession>
<evidence type="ECO:0000313" key="2">
    <source>
        <dbReference type="Proteomes" id="UP000184386"/>
    </source>
</evidence>
<dbReference type="Pfam" id="PF15428">
    <property type="entry name" value="Imm26"/>
    <property type="match status" value="1"/>
</dbReference>
<evidence type="ECO:0000313" key="1">
    <source>
        <dbReference type="EMBL" id="SHJ74187.1"/>
    </source>
</evidence>
<keyword evidence="2" id="KW-1185">Reference proteome</keyword>
<dbReference type="AlphaFoldDB" id="A0A1M6LSK2"/>
<reference evidence="1 2" key="1">
    <citation type="submission" date="2016-11" db="EMBL/GenBank/DDBJ databases">
        <authorList>
            <person name="Jaros S."/>
            <person name="Januszkiewicz K."/>
            <person name="Wedrychowicz H."/>
        </authorList>
    </citation>
    <scope>NUCLEOTIDE SEQUENCE [LARGE SCALE GENOMIC DNA]</scope>
    <source>
        <strain evidence="1 2">DSM 15929</strain>
    </source>
</reference>
<dbReference type="OrthoDB" id="7064319at2"/>
<name>A0A1M6LSK2_9FIRM</name>
<protein>
    <submittedName>
        <fullName evidence="1">Immunity protein 26</fullName>
    </submittedName>
</protein>
<dbReference type="EMBL" id="FRAC01000007">
    <property type="protein sequence ID" value="SHJ74187.1"/>
    <property type="molecule type" value="Genomic_DNA"/>
</dbReference>
<dbReference type="Proteomes" id="UP000184386">
    <property type="component" value="Unassembled WGS sequence"/>
</dbReference>
<dbReference type="RefSeq" id="WP_073273021.1">
    <property type="nucleotide sequence ID" value="NZ_FRAC01000007.1"/>
</dbReference>
<organism evidence="1 2">
    <name type="scientific">Anaerocolumna jejuensis DSM 15929</name>
    <dbReference type="NCBI Taxonomy" id="1121322"/>
    <lineage>
        <taxon>Bacteria</taxon>
        <taxon>Bacillati</taxon>
        <taxon>Bacillota</taxon>
        <taxon>Clostridia</taxon>
        <taxon>Lachnospirales</taxon>
        <taxon>Lachnospiraceae</taxon>
        <taxon>Anaerocolumna</taxon>
    </lineage>
</organism>